<dbReference type="Proteomes" id="UP001183202">
    <property type="component" value="Unassembled WGS sequence"/>
</dbReference>
<dbReference type="InterPro" id="IPR016176">
    <property type="entry name" value="Cbl-dep_enz_cat"/>
</dbReference>
<proteinExistence type="predicted"/>
<gene>
    <name evidence="2" type="ORF">RM445_05060</name>
</gene>
<evidence type="ECO:0000259" key="1">
    <source>
        <dbReference type="Pfam" id="PF02286"/>
    </source>
</evidence>
<protein>
    <submittedName>
        <fullName evidence="2">Propanediol/glycerol family dehydratase large subunit</fullName>
    </submittedName>
</protein>
<sequence>MTTTQPAGQSRKRTSLRTDILEDRPVNLDGFVEEWPEKGLVAMESAFDPEPGVRVEDGVIVELDGKPRADFDFMDTFIAAHAIDIATTEASMAVSSDEIARMIIDPRTSRDEVLAVIRGLTPAKILDVVRLMNVVEIMQGMQKMRARRTPANQAHSTSARDNPIQVAVDAAEGAVRGFAELETTLGVVRYAPLVAIALQVGGQVGRGGVLTQCALEEATELELGMRGITAYAETISIYGTESVFVDGDDTPWSKTFLASAYASRGIKMRFTSGTGSEVQMGNAEGKSMLYLEIRCILMARGAGVQGLQNGSISCIGVPGAVPGGIRAVAAENLVASLCDLEVASGNDQSFSHSSMRRVARLMPQLLPGTDFVCSGYSAVPNADNMFAGSNFDTDDYDDWNTIQRDLQVDGGLRHVREDDILAVRRRAAEALQALFRHLDLPTITDAEVEAATYANSSNDYPLRDVLADLKGAQSVMERGLTGVDLVKGLEATGFHDVAENLLTVLRQRVSGDLLQTSAILTPEFVPLSAINDANDYAGPGTGYRLQGERWEELKKLRHVTSASNPETEVS</sequence>
<dbReference type="NCBIfam" id="NF011979">
    <property type="entry name" value="PRK15444.1"/>
    <property type="match status" value="1"/>
</dbReference>
<organism evidence="2 3">
    <name type="scientific">Pseudonocardia charpentierae</name>
    <dbReference type="NCBI Taxonomy" id="3075545"/>
    <lineage>
        <taxon>Bacteria</taxon>
        <taxon>Bacillati</taxon>
        <taxon>Actinomycetota</taxon>
        <taxon>Actinomycetes</taxon>
        <taxon>Pseudonocardiales</taxon>
        <taxon>Pseudonocardiaceae</taxon>
        <taxon>Pseudonocardia</taxon>
    </lineage>
</organism>
<dbReference type="InterPro" id="IPR036999">
    <property type="entry name" value="Diol/glycerol_deHase_lsu_sf"/>
</dbReference>
<dbReference type="SUPFAM" id="SSF51703">
    <property type="entry name" value="Cobalamin (vitamin B12)-dependent enzymes"/>
    <property type="match status" value="1"/>
</dbReference>
<name>A0ABU2N4P6_9PSEU</name>
<evidence type="ECO:0000313" key="3">
    <source>
        <dbReference type="Proteomes" id="UP001183202"/>
    </source>
</evidence>
<evidence type="ECO:0000313" key="2">
    <source>
        <dbReference type="EMBL" id="MDT0348890.1"/>
    </source>
</evidence>
<keyword evidence="3" id="KW-1185">Reference proteome</keyword>
<accession>A0ABU2N4P6</accession>
<feature type="domain" description="Diol/glycerol dehydratase large subunit" evidence="1">
    <location>
        <begin position="15"/>
        <end position="562"/>
    </location>
</feature>
<dbReference type="RefSeq" id="WP_311554823.1">
    <property type="nucleotide sequence ID" value="NZ_JAVREJ010000002.1"/>
</dbReference>
<comment type="caution">
    <text evidence="2">The sequence shown here is derived from an EMBL/GenBank/DDBJ whole genome shotgun (WGS) entry which is preliminary data.</text>
</comment>
<reference evidence="3" key="1">
    <citation type="submission" date="2023-07" db="EMBL/GenBank/DDBJ databases">
        <title>30 novel species of actinomycetes from the DSMZ collection.</title>
        <authorList>
            <person name="Nouioui I."/>
        </authorList>
    </citation>
    <scope>NUCLEOTIDE SEQUENCE [LARGE SCALE GENOMIC DNA]</scope>
    <source>
        <strain evidence="3">DSM 45834</strain>
    </source>
</reference>
<dbReference type="Gene3D" id="3.20.20.350">
    <property type="entry name" value="Diol/glycerol dehydratase, large subunit"/>
    <property type="match status" value="1"/>
</dbReference>
<dbReference type="EMBL" id="JAVREJ010000002">
    <property type="protein sequence ID" value="MDT0348890.1"/>
    <property type="molecule type" value="Genomic_DNA"/>
</dbReference>
<dbReference type="InterPro" id="IPR003206">
    <property type="entry name" value="Diol/glycerol_deHydtase_lsu"/>
</dbReference>
<dbReference type="Pfam" id="PF02286">
    <property type="entry name" value="Dehydratase_LU"/>
    <property type="match status" value="1"/>
</dbReference>